<name>A0A9N9L4E3_9HELO</name>
<protein>
    <submittedName>
        <fullName evidence="2">Uncharacterized protein</fullName>
    </submittedName>
</protein>
<evidence type="ECO:0000256" key="1">
    <source>
        <dbReference type="SAM" id="MobiDB-lite"/>
    </source>
</evidence>
<organism evidence="2 3">
    <name type="scientific">Hymenoscyphus fraxineus</name>
    <dbReference type="NCBI Taxonomy" id="746836"/>
    <lineage>
        <taxon>Eukaryota</taxon>
        <taxon>Fungi</taxon>
        <taxon>Dikarya</taxon>
        <taxon>Ascomycota</taxon>
        <taxon>Pezizomycotina</taxon>
        <taxon>Leotiomycetes</taxon>
        <taxon>Helotiales</taxon>
        <taxon>Helotiaceae</taxon>
        <taxon>Hymenoscyphus</taxon>
    </lineage>
</organism>
<reference evidence="2" key="1">
    <citation type="submission" date="2021-07" db="EMBL/GenBank/DDBJ databases">
        <authorList>
            <person name="Durling M."/>
        </authorList>
    </citation>
    <scope>NUCLEOTIDE SEQUENCE</scope>
</reference>
<feature type="region of interest" description="Disordered" evidence="1">
    <location>
        <begin position="37"/>
        <end position="66"/>
    </location>
</feature>
<comment type="caution">
    <text evidence="2">The sequence shown here is derived from an EMBL/GenBank/DDBJ whole genome shotgun (WGS) entry which is preliminary data.</text>
</comment>
<evidence type="ECO:0000313" key="2">
    <source>
        <dbReference type="EMBL" id="CAG8957928.1"/>
    </source>
</evidence>
<gene>
    <name evidence="2" type="ORF">HYFRA_00000270</name>
</gene>
<accession>A0A9N9L4E3</accession>
<keyword evidence="3" id="KW-1185">Reference proteome</keyword>
<dbReference type="Proteomes" id="UP000696280">
    <property type="component" value="Unassembled WGS sequence"/>
</dbReference>
<proteinExistence type="predicted"/>
<dbReference type="EMBL" id="CAJVRL010000081">
    <property type="protein sequence ID" value="CAG8957928.1"/>
    <property type="molecule type" value="Genomic_DNA"/>
</dbReference>
<evidence type="ECO:0000313" key="3">
    <source>
        <dbReference type="Proteomes" id="UP000696280"/>
    </source>
</evidence>
<sequence length="66" mass="7647">MAIAMDGVWWKVEGFVLRKRGGLGWSPCQRTTPFLYITSGEPRREQERPGEEEKRPGEQERPGEQD</sequence>
<dbReference type="AlphaFoldDB" id="A0A9N9L4E3"/>
<feature type="compositionally biased region" description="Basic and acidic residues" evidence="1">
    <location>
        <begin position="41"/>
        <end position="66"/>
    </location>
</feature>